<accession>A0A0G0ZGT3</accession>
<name>A0A0G0ZGT3_UNCKA</name>
<protein>
    <submittedName>
        <fullName evidence="2">Uncharacterized protein</fullName>
    </submittedName>
</protein>
<dbReference type="Pfam" id="PF14559">
    <property type="entry name" value="TPR_19"/>
    <property type="match status" value="1"/>
</dbReference>
<dbReference type="SMART" id="SM00028">
    <property type="entry name" value="TPR"/>
    <property type="match status" value="1"/>
</dbReference>
<organism evidence="2 3">
    <name type="scientific">candidate division WWE3 bacterium GW2011_GWA1_41_8</name>
    <dbReference type="NCBI Taxonomy" id="1619103"/>
    <lineage>
        <taxon>Bacteria</taxon>
        <taxon>Katanobacteria</taxon>
    </lineage>
</organism>
<evidence type="ECO:0000256" key="1">
    <source>
        <dbReference type="PROSITE-ProRule" id="PRU00339"/>
    </source>
</evidence>
<dbReference type="EMBL" id="LCCA01000032">
    <property type="protein sequence ID" value="KKS21241.1"/>
    <property type="molecule type" value="Genomic_DNA"/>
</dbReference>
<dbReference type="Gene3D" id="1.25.40.10">
    <property type="entry name" value="Tetratricopeptide repeat domain"/>
    <property type="match status" value="1"/>
</dbReference>
<dbReference type="PROSITE" id="PS50293">
    <property type="entry name" value="TPR_REGION"/>
    <property type="match status" value="1"/>
</dbReference>
<evidence type="ECO:0000313" key="2">
    <source>
        <dbReference type="EMBL" id="KKS21241.1"/>
    </source>
</evidence>
<dbReference type="SUPFAM" id="SSF48452">
    <property type="entry name" value="TPR-like"/>
    <property type="match status" value="1"/>
</dbReference>
<proteinExistence type="predicted"/>
<gene>
    <name evidence="2" type="ORF">UU80_C0032G0005</name>
</gene>
<dbReference type="InterPro" id="IPR011990">
    <property type="entry name" value="TPR-like_helical_dom_sf"/>
</dbReference>
<dbReference type="InterPro" id="IPR019734">
    <property type="entry name" value="TPR_rpt"/>
</dbReference>
<dbReference type="Proteomes" id="UP000034920">
    <property type="component" value="Unassembled WGS sequence"/>
</dbReference>
<feature type="repeat" description="TPR" evidence="1">
    <location>
        <begin position="39"/>
        <end position="72"/>
    </location>
</feature>
<evidence type="ECO:0000313" key="3">
    <source>
        <dbReference type="Proteomes" id="UP000034920"/>
    </source>
</evidence>
<keyword evidence="1" id="KW-0802">TPR repeat</keyword>
<dbReference type="AlphaFoldDB" id="A0A0G0ZGT3"/>
<comment type="caution">
    <text evidence="2">The sequence shown here is derived from an EMBL/GenBank/DDBJ whole genome shotgun (WGS) entry which is preliminary data.</text>
</comment>
<reference evidence="2 3" key="1">
    <citation type="journal article" date="2015" name="Nature">
        <title>rRNA introns, odd ribosomes, and small enigmatic genomes across a large radiation of phyla.</title>
        <authorList>
            <person name="Brown C.T."/>
            <person name="Hug L.A."/>
            <person name="Thomas B.C."/>
            <person name="Sharon I."/>
            <person name="Castelle C.J."/>
            <person name="Singh A."/>
            <person name="Wilkins M.J."/>
            <person name="Williams K.H."/>
            <person name="Banfield J.F."/>
        </authorList>
    </citation>
    <scope>NUCLEOTIDE SEQUENCE [LARGE SCALE GENOMIC DNA]</scope>
</reference>
<sequence>MHSSVSVLTKKAIDASLQARWKEAIELNTLILDKYPKDLDAKIRLGRAYMQTSDFPKAKKIFKEVLQVDPINNVALKNYKLATDKKIENNTHGQINPKSLIKEPGTTTEVWVEIQDKKLTAQNFTPGEALEVKLTRKWVEFYKILANNNTAYVGKVDSHLTIKLHQAKDMGGTFTACYSNGSDKKINLLIRSSVSVFRGERQEVKPYIKRGSIEEPEMEMSEDFEE</sequence>
<dbReference type="PROSITE" id="PS50005">
    <property type="entry name" value="TPR"/>
    <property type="match status" value="1"/>
</dbReference>
<dbReference type="STRING" id="1619103.UU80_C0032G0005"/>